<name>A0A834LP28_RHOSS</name>
<dbReference type="AlphaFoldDB" id="A0A834LP28"/>
<dbReference type="GO" id="GO:0000055">
    <property type="term" value="P:ribosomal large subunit export from nucleus"/>
    <property type="evidence" value="ECO:0007669"/>
    <property type="project" value="TreeGrafter"/>
</dbReference>
<dbReference type="PANTHER" id="PTHR48103:SF2">
    <property type="entry name" value="MIDASIN"/>
    <property type="match status" value="1"/>
</dbReference>
<dbReference type="EMBL" id="WJXA01000004">
    <property type="protein sequence ID" value="KAF7144686.1"/>
    <property type="molecule type" value="Genomic_DNA"/>
</dbReference>
<keyword evidence="2" id="KW-0067">ATP-binding</keyword>
<evidence type="ECO:0000313" key="4">
    <source>
        <dbReference type="Proteomes" id="UP000626092"/>
    </source>
</evidence>
<evidence type="ECO:0000256" key="2">
    <source>
        <dbReference type="ARBA" id="ARBA00022840"/>
    </source>
</evidence>
<dbReference type="GO" id="GO:0000027">
    <property type="term" value="P:ribosomal large subunit assembly"/>
    <property type="evidence" value="ECO:0007669"/>
    <property type="project" value="TreeGrafter"/>
</dbReference>
<evidence type="ECO:0000256" key="1">
    <source>
        <dbReference type="ARBA" id="ARBA00022741"/>
    </source>
</evidence>
<comment type="caution">
    <text evidence="3">The sequence shown here is derived from an EMBL/GenBank/DDBJ whole genome shotgun (WGS) entry which is preliminary data.</text>
</comment>
<accession>A0A834LP28</accession>
<dbReference type="OrthoDB" id="5186at2759"/>
<dbReference type="PANTHER" id="PTHR48103">
    <property type="entry name" value="MIDASIN-RELATED"/>
    <property type="match status" value="1"/>
</dbReference>
<evidence type="ECO:0000313" key="3">
    <source>
        <dbReference type="EMBL" id="KAF7144686.1"/>
    </source>
</evidence>
<dbReference type="Proteomes" id="UP000626092">
    <property type="component" value="Unassembled WGS sequence"/>
</dbReference>
<protein>
    <submittedName>
        <fullName evidence="3">Uncharacterized protein</fullName>
    </submittedName>
</protein>
<keyword evidence="4" id="KW-1185">Reference proteome</keyword>
<sequence>MHSDILYCGLLAQLNAMVKSRLPFYLPHAALFRQAIRATWFSDWKRKVDCVLQKLLLEKTPEFELLYSSGLKAFFPNSLCFILTLEFPRTSVSSFYAVIPVSYVIRMHYAVVGTKSANKCGLPLEIFVELQLIVMSFGRMKTRAWGRGGLYPTDGYGLSKAQSDNGFSLLAGIIEDQLESNQPNQWLMQPSYKTKYLLLTQGGLSSKDSFSATGQLPSFPHESLESEWETANRYHFKSMASVHVLRHICLNFHKDFTLEQVNRSGSFLDHLIEIQQQQRAAAYGLADQLTRLRRCSTLFENLFSSSFFCETVASSECYFAQNQHTTYICMWPQKDLLDNLLLGRDSVLTSVTTPFHPYVISKQMEQFVSQNF</sequence>
<dbReference type="GO" id="GO:0005524">
    <property type="term" value="F:ATP binding"/>
    <property type="evidence" value="ECO:0007669"/>
    <property type="project" value="UniProtKB-KW"/>
</dbReference>
<keyword evidence="1" id="KW-0547">Nucleotide-binding</keyword>
<dbReference type="GO" id="GO:0030687">
    <property type="term" value="C:preribosome, large subunit precursor"/>
    <property type="evidence" value="ECO:0007669"/>
    <property type="project" value="TreeGrafter"/>
</dbReference>
<organism evidence="3 4">
    <name type="scientific">Rhododendron simsii</name>
    <name type="common">Sims's rhododendron</name>
    <dbReference type="NCBI Taxonomy" id="118357"/>
    <lineage>
        <taxon>Eukaryota</taxon>
        <taxon>Viridiplantae</taxon>
        <taxon>Streptophyta</taxon>
        <taxon>Embryophyta</taxon>
        <taxon>Tracheophyta</taxon>
        <taxon>Spermatophyta</taxon>
        <taxon>Magnoliopsida</taxon>
        <taxon>eudicotyledons</taxon>
        <taxon>Gunneridae</taxon>
        <taxon>Pentapetalae</taxon>
        <taxon>asterids</taxon>
        <taxon>Ericales</taxon>
        <taxon>Ericaceae</taxon>
        <taxon>Ericoideae</taxon>
        <taxon>Rhodoreae</taxon>
        <taxon>Rhododendron</taxon>
    </lineage>
</organism>
<dbReference type="GO" id="GO:0005634">
    <property type="term" value="C:nucleus"/>
    <property type="evidence" value="ECO:0007669"/>
    <property type="project" value="TreeGrafter"/>
</dbReference>
<proteinExistence type="predicted"/>
<gene>
    <name evidence="3" type="ORF">RHSIM_Rhsim04G0127600</name>
</gene>
<reference evidence="3" key="1">
    <citation type="submission" date="2019-11" db="EMBL/GenBank/DDBJ databases">
        <authorList>
            <person name="Liu Y."/>
            <person name="Hou J."/>
            <person name="Li T.-Q."/>
            <person name="Guan C.-H."/>
            <person name="Wu X."/>
            <person name="Wu H.-Z."/>
            <person name="Ling F."/>
            <person name="Zhang R."/>
            <person name="Shi X.-G."/>
            <person name="Ren J.-P."/>
            <person name="Chen E.-F."/>
            <person name="Sun J.-M."/>
        </authorList>
    </citation>
    <scope>NUCLEOTIDE SEQUENCE</scope>
    <source>
        <strain evidence="3">Adult_tree_wgs_1</strain>
        <tissue evidence="3">Leaves</tissue>
    </source>
</reference>